<organism evidence="1 2">
    <name type="scientific">Delftia lacustris</name>
    <dbReference type="NCBI Taxonomy" id="558537"/>
    <lineage>
        <taxon>Bacteria</taxon>
        <taxon>Pseudomonadati</taxon>
        <taxon>Pseudomonadota</taxon>
        <taxon>Betaproteobacteria</taxon>
        <taxon>Burkholderiales</taxon>
        <taxon>Comamonadaceae</taxon>
        <taxon>Delftia</taxon>
    </lineage>
</organism>
<dbReference type="PROSITE" id="PS51257">
    <property type="entry name" value="PROKAR_LIPOPROTEIN"/>
    <property type="match status" value="1"/>
</dbReference>
<gene>
    <name evidence="1" type="ORF">SAMN05421547_13619</name>
</gene>
<accession>A0A1H3U2N7</accession>
<dbReference type="AlphaFoldDB" id="A0A1H3U2N7"/>
<evidence type="ECO:0000313" key="1">
    <source>
        <dbReference type="EMBL" id="SDZ56736.1"/>
    </source>
</evidence>
<reference evidence="1 2" key="1">
    <citation type="submission" date="2016-10" db="EMBL/GenBank/DDBJ databases">
        <authorList>
            <person name="de Groot N.N."/>
        </authorList>
    </citation>
    <scope>NUCLEOTIDE SEQUENCE [LARGE SCALE GENOMIC DNA]</scope>
    <source>
        <strain evidence="1 2">LMG 24775</strain>
    </source>
</reference>
<sequence length="95" mass="10485">MQLMKNLLRGAAITALLATLGCSQPPNGRWEARQSVDVLLKKGQPQTVAFVLNAGDFCAFGQQWSFEKELRYKEVICPQGKGWITSDTPFKKLGG</sequence>
<protein>
    <submittedName>
        <fullName evidence="1">Uncharacterized protein</fullName>
    </submittedName>
</protein>
<proteinExistence type="predicted"/>
<dbReference type="Proteomes" id="UP000183417">
    <property type="component" value="Unassembled WGS sequence"/>
</dbReference>
<evidence type="ECO:0000313" key="2">
    <source>
        <dbReference type="Proteomes" id="UP000183417"/>
    </source>
</evidence>
<name>A0A1H3U2N7_9BURK</name>
<dbReference type="EMBL" id="FNPE01000036">
    <property type="protein sequence ID" value="SDZ56736.1"/>
    <property type="molecule type" value="Genomic_DNA"/>
</dbReference>